<feature type="transmembrane region" description="Helical" evidence="1">
    <location>
        <begin position="86"/>
        <end position="104"/>
    </location>
</feature>
<accession>A0ABU1TS68</accession>
<dbReference type="EMBL" id="JAVDVI010000012">
    <property type="protein sequence ID" value="MDR6968725.1"/>
    <property type="molecule type" value="Genomic_DNA"/>
</dbReference>
<name>A0ABU1TS68_9FLAO</name>
<feature type="transmembrane region" description="Helical" evidence="1">
    <location>
        <begin position="171"/>
        <end position="191"/>
    </location>
</feature>
<evidence type="ECO:0000256" key="1">
    <source>
        <dbReference type="SAM" id="Phobius"/>
    </source>
</evidence>
<keyword evidence="1" id="KW-1133">Transmembrane helix</keyword>
<evidence type="ECO:0000313" key="2">
    <source>
        <dbReference type="EMBL" id="MDR6968725.1"/>
    </source>
</evidence>
<feature type="transmembrane region" description="Helical" evidence="1">
    <location>
        <begin position="116"/>
        <end position="134"/>
    </location>
</feature>
<dbReference type="RefSeq" id="WP_310027331.1">
    <property type="nucleotide sequence ID" value="NZ_JAVDVI010000012.1"/>
</dbReference>
<protein>
    <submittedName>
        <fullName evidence="2">Uncharacterized protein</fullName>
    </submittedName>
</protein>
<comment type="caution">
    <text evidence="2">The sequence shown here is derived from an EMBL/GenBank/DDBJ whole genome shotgun (WGS) entry which is preliminary data.</text>
</comment>
<organism evidence="2 3">
    <name type="scientific">Flavobacterium arsenatis</name>
    <dbReference type="NCBI Taxonomy" id="1484332"/>
    <lineage>
        <taxon>Bacteria</taxon>
        <taxon>Pseudomonadati</taxon>
        <taxon>Bacteroidota</taxon>
        <taxon>Flavobacteriia</taxon>
        <taxon>Flavobacteriales</taxon>
        <taxon>Flavobacteriaceae</taxon>
        <taxon>Flavobacterium</taxon>
    </lineage>
</organism>
<keyword evidence="1" id="KW-0812">Transmembrane</keyword>
<reference evidence="2 3" key="1">
    <citation type="submission" date="2023-07" db="EMBL/GenBank/DDBJ databases">
        <title>Sorghum-associated microbial communities from plants grown in Nebraska, USA.</title>
        <authorList>
            <person name="Schachtman D."/>
        </authorList>
    </citation>
    <scope>NUCLEOTIDE SEQUENCE [LARGE SCALE GENOMIC DNA]</scope>
    <source>
        <strain evidence="2 3">3773</strain>
    </source>
</reference>
<sequence length="207" mass="24596">MKLTQENIEEINTVLIKNHVHYIDLRIEIIDHLCSELENFEEPFESVFPTFFESKKEIVQSMKQSHLKTESTKGMKRLMQNIFSKHFLLLFLGINLLVFAGQHYFSKEWLLHNFDIIPIILPAPISAILLYNLLVSKNKSTDLISLVAITNLFLMSYIMGSIYLIRSLETWVWMPILAFYISLAIAYYYFYFESRKLHQKRYKLLWS</sequence>
<dbReference type="Proteomes" id="UP001255185">
    <property type="component" value="Unassembled WGS sequence"/>
</dbReference>
<keyword evidence="3" id="KW-1185">Reference proteome</keyword>
<evidence type="ECO:0000313" key="3">
    <source>
        <dbReference type="Proteomes" id="UP001255185"/>
    </source>
</evidence>
<feature type="transmembrane region" description="Helical" evidence="1">
    <location>
        <begin position="146"/>
        <end position="165"/>
    </location>
</feature>
<gene>
    <name evidence="2" type="ORF">J2X31_002751</name>
</gene>
<proteinExistence type="predicted"/>
<keyword evidence="1" id="KW-0472">Membrane</keyword>